<proteinExistence type="predicted"/>
<reference evidence="1 3" key="2">
    <citation type="journal article" date="2014" name="BMC Genomics">
        <title>An improved genome release (version Mt4.0) for the model legume Medicago truncatula.</title>
        <authorList>
            <person name="Tang H."/>
            <person name="Krishnakumar V."/>
            <person name="Bidwell S."/>
            <person name="Rosen B."/>
            <person name="Chan A."/>
            <person name="Zhou S."/>
            <person name="Gentzbittel L."/>
            <person name="Childs K.L."/>
            <person name="Yandell M."/>
            <person name="Gundlach H."/>
            <person name="Mayer K.F."/>
            <person name="Schwartz D.C."/>
            <person name="Town C.D."/>
        </authorList>
    </citation>
    <scope>GENOME REANNOTATION</scope>
    <source>
        <strain evidence="2 3">cv. Jemalong A17</strain>
    </source>
</reference>
<reference evidence="1 3" key="1">
    <citation type="journal article" date="2011" name="Nature">
        <title>The Medicago genome provides insight into the evolution of rhizobial symbioses.</title>
        <authorList>
            <person name="Young N.D."/>
            <person name="Debelle F."/>
            <person name="Oldroyd G.E."/>
            <person name="Geurts R."/>
            <person name="Cannon S.B."/>
            <person name="Udvardi M.K."/>
            <person name="Benedito V.A."/>
            <person name="Mayer K.F."/>
            <person name="Gouzy J."/>
            <person name="Schoof H."/>
            <person name="Van de Peer Y."/>
            <person name="Proost S."/>
            <person name="Cook D.R."/>
            <person name="Meyers B.C."/>
            <person name="Spannagl M."/>
            <person name="Cheung F."/>
            <person name="De Mita S."/>
            <person name="Krishnakumar V."/>
            <person name="Gundlach H."/>
            <person name="Zhou S."/>
            <person name="Mudge J."/>
            <person name="Bharti A.K."/>
            <person name="Murray J.D."/>
            <person name="Naoumkina M.A."/>
            <person name="Rosen B."/>
            <person name="Silverstein K.A."/>
            <person name="Tang H."/>
            <person name="Rombauts S."/>
            <person name="Zhao P.X."/>
            <person name="Zhou P."/>
            <person name="Barbe V."/>
            <person name="Bardou P."/>
            <person name="Bechner M."/>
            <person name="Bellec A."/>
            <person name="Berger A."/>
            <person name="Berges H."/>
            <person name="Bidwell S."/>
            <person name="Bisseling T."/>
            <person name="Choisne N."/>
            <person name="Couloux A."/>
            <person name="Denny R."/>
            <person name="Deshpande S."/>
            <person name="Dai X."/>
            <person name="Doyle J.J."/>
            <person name="Dudez A.M."/>
            <person name="Farmer A.D."/>
            <person name="Fouteau S."/>
            <person name="Franken C."/>
            <person name="Gibelin C."/>
            <person name="Gish J."/>
            <person name="Goldstein S."/>
            <person name="Gonzalez A.J."/>
            <person name="Green P.J."/>
            <person name="Hallab A."/>
            <person name="Hartog M."/>
            <person name="Hua A."/>
            <person name="Humphray S.J."/>
            <person name="Jeong D.H."/>
            <person name="Jing Y."/>
            <person name="Jocker A."/>
            <person name="Kenton S.M."/>
            <person name="Kim D.J."/>
            <person name="Klee K."/>
            <person name="Lai H."/>
            <person name="Lang C."/>
            <person name="Lin S."/>
            <person name="Macmil S.L."/>
            <person name="Magdelenat G."/>
            <person name="Matthews L."/>
            <person name="McCorrison J."/>
            <person name="Monaghan E.L."/>
            <person name="Mun J.H."/>
            <person name="Najar F.Z."/>
            <person name="Nicholson C."/>
            <person name="Noirot C."/>
            <person name="O'Bleness M."/>
            <person name="Paule C.R."/>
            <person name="Poulain J."/>
            <person name="Prion F."/>
            <person name="Qin B."/>
            <person name="Qu C."/>
            <person name="Retzel E.F."/>
            <person name="Riddle C."/>
            <person name="Sallet E."/>
            <person name="Samain S."/>
            <person name="Samson N."/>
            <person name="Sanders I."/>
            <person name="Saurat O."/>
            <person name="Scarpelli C."/>
            <person name="Schiex T."/>
            <person name="Segurens B."/>
            <person name="Severin A.J."/>
            <person name="Sherrier D.J."/>
            <person name="Shi R."/>
            <person name="Sims S."/>
            <person name="Singer S.R."/>
            <person name="Sinharoy S."/>
            <person name="Sterck L."/>
            <person name="Viollet A."/>
            <person name="Wang B.B."/>
            <person name="Wang K."/>
            <person name="Wang M."/>
            <person name="Wang X."/>
            <person name="Warfsmann J."/>
            <person name="Weissenbach J."/>
            <person name="White D.D."/>
            <person name="White J.D."/>
            <person name="Wiley G.B."/>
            <person name="Wincker P."/>
            <person name="Xing Y."/>
            <person name="Yang L."/>
            <person name="Yao Z."/>
            <person name="Ying F."/>
            <person name="Zhai J."/>
            <person name="Zhou L."/>
            <person name="Zuber A."/>
            <person name="Denarie J."/>
            <person name="Dixon R.A."/>
            <person name="May G.D."/>
            <person name="Schwartz D.C."/>
            <person name="Rogers J."/>
            <person name="Quetier F."/>
            <person name="Town C.D."/>
            <person name="Roe B.A."/>
        </authorList>
    </citation>
    <scope>NUCLEOTIDE SEQUENCE [LARGE SCALE GENOMIC DNA]</scope>
    <source>
        <strain evidence="1">A17</strain>
        <strain evidence="2 3">cv. Jemalong A17</strain>
    </source>
</reference>
<gene>
    <name evidence="1" type="ordered locus">MTR_1g095940</name>
</gene>
<dbReference type="Proteomes" id="UP000002051">
    <property type="component" value="Unassembled WGS sequence"/>
</dbReference>
<dbReference type="EnsemblPlants" id="AES62236">
    <property type="protein sequence ID" value="AES62236"/>
    <property type="gene ID" value="MTR_1g095940"/>
</dbReference>
<evidence type="ECO:0000313" key="2">
    <source>
        <dbReference type="EnsemblPlants" id="AES62236"/>
    </source>
</evidence>
<sequence length="124" mass="14450">MDTLTGLSLGNNLLCEKQGKTAYNTPNWWDLFPDPMYARALVHWFAIFFSLFRIHREMLVLLLYYTNSKSMLNTKTICATILLKHLINDWYILDKDAILASIPSYEEPYIKVPEVVNVDYCLVP</sequence>
<dbReference type="EMBL" id="CM001217">
    <property type="protein sequence ID" value="AES62236.1"/>
    <property type="molecule type" value="Genomic_DNA"/>
</dbReference>
<reference evidence="2" key="3">
    <citation type="submission" date="2015-04" db="UniProtKB">
        <authorList>
            <consortium name="EnsemblPlants"/>
        </authorList>
    </citation>
    <scope>IDENTIFICATION</scope>
    <source>
        <strain evidence="2">cv. Jemalong A17</strain>
    </source>
</reference>
<name>G7I9N9_MEDTR</name>
<organism evidence="1 3">
    <name type="scientific">Medicago truncatula</name>
    <name type="common">Barrel medic</name>
    <name type="synonym">Medicago tribuloides</name>
    <dbReference type="NCBI Taxonomy" id="3880"/>
    <lineage>
        <taxon>Eukaryota</taxon>
        <taxon>Viridiplantae</taxon>
        <taxon>Streptophyta</taxon>
        <taxon>Embryophyta</taxon>
        <taxon>Tracheophyta</taxon>
        <taxon>Spermatophyta</taxon>
        <taxon>Magnoliopsida</taxon>
        <taxon>eudicotyledons</taxon>
        <taxon>Gunneridae</taxon>
        <taxon>Pentapetalae</taxon>
        <taxon>rosids</taxon>
        <taxon>fabids</taxon>
        <taxon>Fabales</taxon>
        <taxon>Fabaceae</taxon>
        <taxon>Papilionoideae</taxon>
        <taxon>50 kb inversion clade</taxon>
        <taxon>NPAAA clade</taxon>
        <taxon>Hologalegina</taxon>
        <taxon>IRL clade</taxon>
        <taxon>Trifolieae</taxon>
        <taxon>Medicago</taxon>
    </lineage>
</organism>
<dbReference type="HOGENOM" id="CLU_2007267_0_0_1"/>
<evidence type="ECO:0000313" key="1">
    <source>
        <dbReference type="EMBL" id="AES62236.1"/>
    </source>
</evidence>
<dbReference type="PaxDb" id="3880-AES62236"/>
<accession>G7I9N9</accession>
<protein>
    <submittedName>
        <fullName evidence="1 2">Uncharacterized protein</fullName>
    </submittedName>
</protein>
<dbReference type="AlphaFoldDB" id="G7I9N9"/>
<keyword evidence="3" id="KW-1185">Reference proteome</keyword>
<evidence type="ECO:0000313" key="3">
    <source>
        <dbReference type="Proteomes" id="UP000002051"/>
    </source>
</evidence>